<dbReference type="GeneID" id="102537033"/>
<dbReference type="GO" id="GO:0004930">
    <property type="term" value="F:G protein-coupled receptor activity"/>
    <property type="evidence" value="ECO:0007669"/>
    <property type="project" value="UniProtKB-KW"/>
</dbReference>
<comment type="subcellular location">
    <subcellularLocation>
        <location evidence="1">Cell membrane</location>
        <topology evidence="1">Multi-pass membrane protein</topology>
    </subcellularLocation>
</comment>
<dbReference type="RefSeq" id="XP_072816942.1">
    <property type="nucleotide sequence ID" value="XM_072960841.1"/>
</dbReference>
<keyword evidence="7 15" id="KW-0675">Receptor</keyword>
<evidence type="ECO:0000256" key="3">
    <source>
        <dbReference type="ARBA" id="ARBA00022692"/>
    </source>
</evidence>
<evidence type="ECO:0000256" key="7">
    <source>
        <dbReference type="ARBA" id="ARBA00023170"/>
    </source>
</evidence>
<evidence type="ECO:0000256" key="11">
    <source>
        <dbReference type="ARBA" id="ARBA00068756"/>
    </source>
</evidence>
<dbReference type="PROSITE" id="PS50262">
    <property type="entry name" value="G_PROTEIN_RECEP_F1_2"/>
    <property type="match status" value="1"/>
</dbReference>
<evidence type="ECO:0000256" key="9">
    <source>
        <dbReference type="ARBA" id="ARBA00023224"/>
    </source>
</evidence>
<comment type="function">
    <text evidence="10">Orphan receptor.</text>
</comment>
<feature type="transmembrane region" description="Helical" evidence="12">
    <location>
        <begin position="176"/>
        <end position="198"/>
    </location>
</feature>
<feature type="transmembrane region" description="Helical" evidence="12">
    <location>
        <begin position="57"/>
        <end position="79"/>
    </location>
</feature>
<reference evidence="14 16" key="1">
    <citation type="submission" date="2025-05" db="UniProtKB">
        <authorList>
            <consortium name="RefSeq"/>
        </authorList>
    </citation>
    <scope>NUCLEOTIDE SEQUENCE [LARGE SCALE GENOMIC DNA]</scope>
    <source>
        <tissue evidence="15">Blood</tissue>
    </source>
</reference>
<dbReference type="CTD" id="26996"/>
<dbReference type="KEGG" id="vpc:102537033"/>
<name>A0A6I9I2N0_VICPA</name>
<keyword evidence="14" id="KW-1185">Reference proteome</keyword>
<evidence type="ECO:0000259" key="13">
    <source>
        <dbReference type="PROSITE" id="PS50262"/>
    </source>
</evidence>
<keyword evidence="5" id="KW-0297">G-protein coupled receptor</keyword>
<feature type="transmembrane region" description="Helical" evidence="12">
    <location>
        <begin position="27"/>
        <end position="45"/>
    </location>
</feature>
<evidence type="ECO:0000256" key="10">
    <source>
        <dbReference type="ARBA" id="ARBA00035627"/>
    </source>
</evidence>
<dbReference type="GO" id="GO:0005886">
    <property type="term" value="C:plasma membrane"/>
    <property type="evidence" value="ECO:0007669"/>
    <property type="project" value="UniProtKB-SubCell"/>
</dbReference>
<evidence type="ECO:0000256" key="2">
    <source>
        <dbReference type="ARBA" id="ARBA00022475"/>
    </source>
</evidence>
<keyword evidence="9" id="KW-0807">Transducer</keyword>
<keyword evidence="6 12" id="KW-0472">Membrane</keyword>
<dbReference type="Proteomes" id="UP001652581">
    <property type="component" value="Chromosome 1"/>
</dbReference>
<sequence length="342" mass="40134">MTALTSENCSFQYQLHQTNHLLDGNCLLLVIILGKILLNILTLGMRRKNTHQNFMDYFCISLAFIDLLLLVNISIISYFRDFVLLGVRFTKYHICLFTQIISFTYGFLHYPVFLTASIDYYLNFSKTTKLPFKCQKLFYFFTVILIWVSVFAYVLGDPAIYQSLKVQNAYSYQCPFYISIQSYWLSFSMVIILFMAFITSWSEVTTLVQAIRITSYMNETILYFPFSSHPSYTISSKKTLLPKFIICFLGTWLPFVLLQVIILLFKVQIPAYIEMNIPWLYFVNSFLLATVYWFNCHKLNFRDMALPVDPFVNWKCCFIPLTIHNLEQIEKPISITVDMVPC</sequence>
<dbReference type="PANTHER" id="PTHR15573">
    <property type="entry name" value="G-PROTEIN COUPLED RECEPTOR 160-RELATED"/>
    <property type="match status" value="1"/>
</dbReference>
<dbReference type="RefSeq" id="XP_031535735.1">
    <property type="nucleotide sequence ID" value="XM_031679875.1"/>
</dbReference>
<evidence type="ECO:0000256" key="5">
    <source>
        <dbReference type="ARBA" id="ARBA00023040"/>
    </source>
</evidence>
<evidence type="ECO:0000256" key="6">
    <source>
        <dbReference type="ARBA" id="ARBA00023136"/>
    </source>
</evidence>
<dbReference type="InterPro" id="IPR042353">
    <property type="entry name" value="GPR160"/>
</dbReference>
<feature type="transmembrane region" description="Helical" evidence="12">
    <location>
        <begin position="277"/>
        <end position="294"/>
    </location>
</feature>
<evidence type="ECO:0000313" key="14">
    <source>
        <dbReference type="Proteomes" id="UP001652581"/>
    </source>
</evidence>
<keyword evidence="3 12" id="KW-0812">Transmembrane</keyword>
<protein>
    <recommendedName>
        <fullName evidence="11">Probable G-protein coupled receptor 160</fullName>
    </recommendedName>
</protein>
<dbReference type="AlphaFoldDB" id="A0A6I9I2N0"/>
<evidence type="ECO:0000256" key="8">
    <source>
        <dbReference type="ARBA" id="ARBA00023180"/>
    </source>
</evidence>
<organism evidence="14 16">
    <name type="scientific">Vicugna pacos</name>
    <name type="common">Alpaca</name>
    <name type="synonym">Lama pacos</name>
    <dbReference type="NCBI Taxonomy" id="30538"/>
    <lineage>
        <taxon>Eukaryota</taxon>
        <taxon>Metazoa</taxon>
        <taxon>Chordata</taxon>
        <taxon>Craniata</taxon>
        <taxon>Vertebrata</taxon>
        <taxon>Euteleostomi</taxon>
        <taxon>Mammalia</taxon>
        <taxon>Eutheria</taxon>
        <taxon>Laurasiatheria</taxon>
        <taxon>Artiodactyla</taxon>
        <taxon>Tylopoda</taxon>
        <taxon>Camelidae</taxon>
        <taxon>Vicugna</taxon>
    </lineage>
</organism>
<evidence type="ECO:0000313" key="16">
    <source>
        <dbReference type="RefSeq" id="XP_072816942.1"/>
    </source>
</evidence>
<dbReference type="GO" id="GO:0043235">
    <property type="term" value="C:receptor complex"/>
    <property type="evidence" value="ECO:0007669"/>
    <property type="project" value="TreeGrafter"/>
</dbReference>
<feature type="transmembrane region" description="Helical" evidence="12">
    <location>
        <begin position="244"/>
        <end position="265"/>
    </location>
</feature>
<keyword evidence="4 12" id="KW-1133">Transmembrane helix</keyword>
<proteinExistence type="predicted"/>
<accession>A0A6I9I2N0</accession>
<keyword evidence="2" id="KW-1003">Cell membrane</keyword>
<evidence type="ECO:0000256" key="1">
    <source>
        <dbReference type="ARBA" id="ARBA00004651"/>
    </source>
</evidence>
<feature type="transmembrane region" description="Helical" evidence="12">
    <location>
        <begin position="91"/>
        <end position="116"/>
    </location>
</feature>
<evidence type="ECO:0000256" key="4">
    <source>
        <dbReference type="ARBA" id="ARBA00022989"/>
    </source>
</evidence>
<keyword evidence="8" id="KW-0325">Glycoprotein</keyword>
<gene>
    <name evidence="15 16" type="primary">GPR160</name>
</gene>
<dbReference type="FunFam" id="1.20.1070.10:FF:000336">
    <property type="entry name" value="Probable G-protein coupled receptor 160"/>
    <property type="match status" value="1"/>
</dbReference>
<dbReference type="Gene3D" id="1.20.1070.10">
    <property type="entry name" value="Rhodopsin 7-helix transmembrane proteins"/>
    <property type="match status" value="1"/>
</dbReference>
<dbReference type="PANTHER" id="PTHR15573:SF0">
    <property type="entry name" value="G-PROTEIN COUPLED RECEPTOR 160-RELATED"/>
    <property type="match status" value="1"/>
</dbReference>
<dbReference type="InterPro" id="IPR017452">
    <property type="entry name" value="GPCR_Rhodpsn_7TM"/>
</dbReference>
<feature type="domain" description="G-protein coupled receptors family 1 profile" evidence="13">
    <location>
        <begin position="24"/>
        <end position="292"/>
    </location>
</feature>
<feature type="transmembrane region" description="Helical" evidence="12">
    <location>
        <begin position="137"/>
        <end position="156"/>
    </location>
</feature>
<evidence type="ECO:0000313" key="15">
    <source>
        <dbReference type="RefSeq" id="XP_031535735.1"/>
    </source>
</evidence>
<evidence type="ECO:0000256" key="12">
    <source>
        <dbReference type="SAM" id="Phobius"/>
    </source>
</evidence>